<keyword evidence="4 6" id="KW-1133">Transmembrane helix</keyword>
<dbReference type="Pfam" id="PF00892">
    <property type="entry name" value="EamA"/>
    <property type="match status" value="2"/>
</dbReference>
<evidence type="ECO:0000256" key="2">
    <source>
        <dbReference type="ARBA" id="ARBA00007362"/>
    </source>
</evidence>
<protein>
    <recommendedName>
        <fullName evidence="7">EamA domain-containing protein</fullName>
    </recommendedName>
</protein>
<comment type="similarity">
    <text evidence="2">Belongs to the EamA transporter family.</text>
</comment>
<feature type="transmembrane region" description="Helical" evidence="6">
    <location>
        <begin position="32"/>
        <end position="54"/>
    </location>
</feature>
<feature type="transmembrane region" description="Helical" evidence="6">
    <location>
        <begin position="66"/>
        <end position="87"/>
    </location>
</feature>
<dbReference type="EMBL" id="BANX01000033">
    <property type="protein sequence ID" value="GAC70191.1"/>
    <property type="molecule type" value="Genomic_DNA"/>
</dbReference>
<proteinExistence type="inferred from homology"/>
<keyword evidence="3 6" id="KW-0812">Transmembrane</keyword>
<reference evidence="8 9" key="1">
    <citation type="submission" date="2013-01" db="EMBL/GenBank/DDBJ databases">
        <title>Whole genome shotgun sequence of Gordonia soli NBRC 108243.</title>
        <authorList>
            <person name="Isaki-Nakamura S."/>
            <person name="Hosoyama A."/>
            <person name="Tsuchikane K."/>
            <person name="Ando Y."/>
            <person name="Baba S."/>
            <person name="Ohji S."/>
            <person name="Hamada M."/>
            <person name="Tamura T."/>
            <person name="Yamazoe A."/>
            <person name="Yamazaki S."/>
            <person name="Fujita N."/>
        </authorList>
    </citation>
    <scope>NUCLEOTIDE SEQUENCE [LARGE SCALE GENOMIC DNA]</scope>
    <source>
        <strain evidence="8 9">NBRC 108243</strain>
    </source>
</reference>
<dbReference type="GO" id="GO:0016020">
    <property type="term" value="C:membrane"/>
    <property type="evidence" value="ECO:0007669"/>
    <property type="project" value="UniProtKB-SubCell"/>
</dbReference>
<dbReference type="InterPro" id="IPR050638">
    <property type="entry name" value="AA-Vitamin_Transporters"/>
</dbReference>
<evidence type="ECO:0000313" key="8">
    <source>
        <dbReference type="EMBL" id="GAC70191.1"/>
    </source>
</evidence>
<evidence type="ECO:0000313" key="9">
    <source>
        <dbReference type="Proteomes" id="UP000011666"/>
    </source>
</evidence>
<feature type="transmembrane region" description="Helical" evidence="6">
    <location>
        <begin position="149"/>
        <end position="169"/>
    </location>
</feature>
<dbReference type="InterPro" id="IPR037185">
    <property type="entry name" value="EmrE-like"/>
</dbReference>
<feature type="transmembrane region" description="Helical" evidence="6">
    <location>
        <begin position="209"/>
        <end position="232"/>
    </location>
</feature>
<feature type="domain" description="EamA" evidence="7">
    <location>
        <begin position="151"/>
        <end position="284"/>
    </location>
</feature>
<evidence type="ECO:0000256" key="6">
    <source>
        <dbReference type="SAM" id="Phobius"/>
    </source>
</evidence>
<name>M0QPI8_9ACTN</name>
<dbReference type="PANTHER" id="PTHR32322">
    <property type="entry name" value="INNER MEMBRANE TRANSPORTER"/>
    <property type="match status" value="1"/>
</dbReference>
<organism evidence="8 9">
    <name type="scientific">Gordonia soli NBRC 108243</name>
    <dbReference type="NCBI Taxonomy" id="1223545"/>
    <lineage>
        <taxon>Bacteria</taxon>
        <taxon>Bacillati</taxon>
        <taxon>Actinomycetota</taxon>
        <taxon>Actinomycetes</taxon>
        <taxon>Mycobacteriales</taxon>
        <taxon>Gordoniaceae</taxon>
        <taxon>Gordonia</taxon>
    </lineage>
</organism>
<dbReference type="SUPFAM" id="SSF103481">
    <property type="entry name" value="Multidrug resistance efflux transporter EmrE"/>
    <property type="match status" value="2"/>
</dbReference>
<evidence type="ECO:0000256" key="1">
    <source>
        <dbReference type="ARBA" id="ARBA00004141"/>
    </source>
</evidence>
<gene>
    <name evidence="8" type="ORF">GS4_33_00050</name>
</gene>
<dbReference type="PANTHER" id="PTHR32322:SF9">
    <property type="entry name" value="AMINO-ACID METABOLITE EFFLUX PUMP-RELATED"/>
    <property type="match status" value="1"/>
</dbReference>
<feature type="transmembrane region" description="Helical" evidence="6">
    <location>
        <begin position="7"/>
        <end position="26"/>
    </location>
</feature>
<accession>M0QPI8</accession>
<feature type="transmembrane region" description="Helical" evidence="6">
    <location>
        <begin position="269"/>
        <end position="288"/>
    </location>
</feature>
<feature type="transmembrane region" description="Helical" evidence="6">
    <location>
        <begin position="93"/>
        <end position="114"/>
    </location>
</feature>
<evidence type="ECO:0000256" key="5">
    <source>
        <dbReference type="ARBA" id="ARBA00023136"/>
    </source>
</evidence>
<dbReference type="AlphaFoldDB" id="M0QPI8"/>
<dbReference type="eggNOG" id="COG0697">
    <property type="taxonomic scope" value="Bacteria"/>
</dbReference>
<evidence type="ECO:0000256" key="3">
    <source>
        <dbReference type="ARBA" id="ARBA00022692"/>
    </source>
</evidence>
<feature type="transmembrane region" description="Helical" evidence="6">
    <location>
        <begin position="181"/>
        <end position="203"/>
    </location>
</feature>
<feature type="transmembrane region" description="Helical" evidence="6">
    <location>
        <begin position="121"/>
        <end position="143"/>
    </location>
</feature>
<dbReference type="Proteomes" id="UP000011666">
    <property type="component" value="Unassembled WGS sequence"/>
</dbReference>
<evidence type="ECO:0000259" key="7">
    <source>
        <dbReference type="Pfam" id="PF00892"/>
    </source>
</evidence>
<sequence length="300" mass="31488">MMSRVGWQYAGVSVAWGASYLFMRIATYGLGAGHIVVGRLVLGALVLAGCMRVLSKPWPREGRYWMHVLVIALSACVVPHLLLAWASAQMPSVLVSVCTSVTPLLTVLVTVTGFRQEPVTATTIAAVALGAIGIVGVLAPWQTTADATIAGYGACLGASACYAVSFAYTRRFVTPRGYDSVTTATCQITLAALIAVMAAPWTASSSIDLTPAIIAAMLCLGVVGTGLSYIWYQAVITAWGAPTASTITYLMPAIGVALGTLVLGEHLTWTQLGAMMLVLTSVVLDRAAARRHRPPPHQPD</sequence>
<evidence type="ECO:0000256" key="4">
    <source>
        <dbReference type="ARBA" id="ARBA00022989"/>
    </source>
</evidence>
<comment type="caution">
    <text evidence="8">The sequence shown here is derived from an EMBL/GenBank/DDBJ whole genome shotgun (WGS) entry which is preliminary data.</text>
</comment>
<feature type="transmembrane region" description="Helical" evidence="6">
    <location>
        <begin position="244"/>
        <end position="263"/>
    </location>
</feature>
<dbReference type="InterPro" id="IPR000620">
    <property type="entry name" value="EamA_dom"/>
</dbReference>
<keyword evidence="9" id="KW-1185">Reference proteome</keyword>
<keyword evidence="5 6" id="KW-0472">Membrane</keyword>
<comment type="subcellular location">
    <subcellularLocation>
        <location evidence="1">Membrane</location>
        <topology evidence="1">Multi-pass membrane protein</topology>
    </subcellularLocation>
</comment>
<feature type="domain" description="EamA" evidence="7">
    <location>
        <begin position="11"/>
        <end position="138"/>
    </location>
</feature>
<dbReference type="STRING" id="1223545.GS4_33_00050"/>